<proteinExistence type="predicted"/>
<sequence length="502" mass="55619">MAANIEKENRGHTARLVRNVWLGCFAFVAAFVGAVYLTVQFAGEAANDISTTRELQLVAFDVQRVADNAIAAQQRIVKSDQLFLETKKPLNDAREFDKLIGLKMAREPFSVFSIIDDESNLVYAETQFSVSAPKDRIKYAQRLITTANDLVQDVYQTFDEMKAPSQDGYVVPSHFLYDEKAMTVFAFRYFDGKLHLIVAQPILAMTSYMRIDSEHPFISVAAIPIPNLYFSQTASQIGMQNLYPAALQDAEMGKTSLLLPNGNLPAAALLEWDATSPKLTILQDATPYLIALLLIILISTILVATKFASVLTTLGLVNRRNRFMARHCGLTNLANRSKFDEMIDKAAKNCHAKPFTLLTIDLDKFKPLNDNFGHAAGDMILVEIAKRYQEAVGEFGTVARVGGDEFMVLLKQNFGRNITQQLAQELVDLSSWPISTPYGELSVGCSIGIANAPKDGRTAPDVMRRADEAMYHSKRQGGSRATFAEDRVTHDDAPAEFQSHAS</sequence>
<keyword evidence="2" id="KW-0472">Membrane</keyword>
<feature type="transmembrane region" description="Helical" evidence="2">
    <location>
        <begin position="20"/>
        <end position="39"/>
    </location>
</feature>
<evidence type="ECO:0000313" key="4">
    <source>
        <dbReference type="EMBL" id="GLQ17236.1"/>
    </source>
</evidence>
<reference evidence="4" key="2">
    <citation type="submission" date="2023-01" db="EMBL/GenBank/DDBJ databases">
        <title>Draft genome sequence of Maritalea porphyrae strain NBRC 107169.</title>
        <authorList>
            <person name="Sun Q."/>
            <person name="Mori K."/>
        </authorList>
    </citation>
    <scope>NUCLEOTIDE SEQUENCE</scope>
    <source>
        <strain evidence="4">NBRC 107169</strain>
    </source>
</reference>
<organism evidence="4 5">
    <name type="scientific">Maritalea porphyrae</name>
    <dbReference type="NCBI Taxonomy" id="880732"/>
    <lineage>
        <taxon>Bacteria</taxon>
        <taxon>Pseudomonadati</taxon>
        <taxon>Pseudomonadota</taxon>
        <taxon>Alphaproteobacteria</taxon>
        <taxon>Hyphomicrobiales</taxon>
        <taxon>Devosiaceae</taxon>
        <taxon>Maritalea</taxon>
    </lineage>
</organism>
<feature type="transmembrane region" description="Helical" evidence="2">
    <location>
        <begin position="288"/>
        <end position="317"/>
    </location>
</feature>
<accession>A0ABQ5UQ80</accession>
<comment type="caution">
    <text evidence="4">The sequence shown here is derived from an EMBL/GenBank/DDBJ whole genome shotgun (WGS) entry which is preliminary data.</text>
</comment>
<reference evidence="4" key="1">
    <citation type="journal article" date="2014" name="Int. J. Syst. Evol. Microbiol.">
        <title>Complete genome of a new Firmicutes species belonging to the dominant human colonic microbiota ('Ruminococcus bicirculans') reveals two chromosomes and a selective capacity to utilize plant glucans.</title>
        <authorList>
            <consortium name="NISC Comparative Sequencing Program"/>
            <person name="Wegmann U."/>
            <person name="Louis P."/>
            <person name="Goesmann A."/>
            <person name="Henrissat B."/>
            <person name="Duncan S.H."/>
            <person name="Flint H.J."/>
        </authorList>
    </citation>
    <scope>NUCLEOTIDE SEQUENCE</scope>
    <source>
        <strain evidence="4">NBRC 107169</strain>
    </source>
</reference>
<feature type="domain" description="GGDEF" evidence="3">
    <location>
        <begin position="353"/>
        <end position="486"/>
    </location>
</feature>
<evidence type="ECO:0000259" key="3">
    <source>
        <dbReference type="PROSITE" id="PS50887"/>
    </source>
</evidence>
<keyword evidence="2" id="KW-1133">Transmembrane helix</keyword>
<dbReference type="PANTHER" id="PTHR46663:SF2">
    <property type="entry name" value="GGDEF DOMAIN-CONTAINING PROTEIN"/>
    <property type="match status" value="1"/>
</dbReference>
<protein>
    <recommendedName>
        <fullName evidence="3">GGDEF domain-containing protein</fullName>
    </recommendedName>
</protein>
<feature type="compositionally biased region" description="Basic and acidic residues" evidence="1">
    <location>
        <begin position="483"/>
        <end position="493"/>
    </location>
</feature>
<dbReference type="Pfam" id="PF00990">
    <property type="entry name" value="GGDEF"/>
    <property type="match status" value="1"/>
</dbReference>
<feature type="region of interest" description="Disordered" evidence="1">
    <location>
        <begin position="472"/>
        <end position="502"/>
    </location>
</feature>
<dbReference type="SUPFAM" id="SSF55073">
    <property type="entry name" value="Nucleotide cyclase"/>
    <property type="match status" value="1"/>
</dbReference>
<dbReference type="InterPro" id="IPR043128">
    <property type="entry name" value="Rev_trsase/Diguanyl_cyclase"/>
</dbReference>
<dbReference type="PANTHER" id="PTHR46663">
    <property type="entry name" value="DIGUANYLATE CYCLASE DGCT-RELATED"/>
    <property type="match status" value="1"/>
</dbReference>
<evidence type="ECO:0000256" key="2">
    <source>
        <dbReference type="SAM" id="Phobius"/>
    </source>
</evidence>
<dbReference type="RefSeq" id="WP_284363219.1">
    <property type="nucleotide sequence ID" value="NZ_BSNI01000002.1"/>
</dbReference>
<evidence type="ECO:0000313" key="5">
    <source>
        <dbReference type="Proteomes" id="UP001161405"/>
    </source>
</evidence>
<dbReference type="SMART" id="SM00267">
    <property type="entry name" value="GGDEF"/>
    <property type="match status" value="1"/>
</dbReference>
<dbReference type="InterPro" id="IPR029787">
    <property type="entry name" value="Nucleotide_cyclase"/>
</dbReference>
<dbReference type="InterPro" id="IPR000160">
    <property type="entry name" value="GGDEF_dom"/>
</dbReference>
<dbReference type="InterPro" id="IPR052163">
    <property type="entry name" value="DGC-Regulatory_Protein"/>
</dbReference>
<keyword evidence="2" id="KW-0812">Transmembrane</keyword>
<dbReference type="EMBL" id="BSNI01000002">
    <property type="protein sequence ID" value="GLQ17236.1"/>
    <property type="molecule type" value="Genomic_DNA"/>
</dbReference>
<keyword evidence="5" id="KW-1185">Reference proteome</keyword>
<dbReference type="PROSITE" id="PS50887">
    <property type="entry name" value="GGDEF"/>
    <property type="match status" value="1"/>
</dbReference>
<dbReference type="NCBIfam" id="TIGR00254">
    <property type="entry name" value="GGDEF"/>
    <property type="match status" value="1"/>
</dbReference>
<dbReference type="CDD" id="cd01949">
    <property type="entry name" value="GGDEF"/>
    <property type="match status" value="1"/>
</dbReference>
<name>A0ABQ5UQ80_9HYPH</name>
<dbReference type="Gene3D" id="3.30.70.270">
    <property type="match status" value="1"/>
</dbReference>
<dbReference type="Proteomes" id="UP001161405">
    <property type="component" value="Unassembled WGS sequence"/>
</dbReference>
<gene>
    <name evidence="4" type="ORF">GCM10007879_14850</name>
</gene>
<evidence type="ECO:0000256" key="1">
    <source>
        <dbReference type="SAM" id="MobiDB-lite"/>
    </source>
</evidence>